<protein>
    <submittedName>
        <fullName evidence="1">Uncharacterized protein</fullName>
    </submittedName>
</protein>
<dbReference type="HOGENOM" id="CLU_2206701_0_0_9"/>
<dbReference type="AlphaFoldDB" id="U4TQ69"/>
<evidence type="ECO:0000313" key="1">
    <source>
        <dbReference type="EMBL" id="ERL63672.1"/>
    </source>
</evidence>
<name>U4TQ69_9LACO</name>
<evidence type="ECO:0000313" key="2">
    <source>
        <dbReference type="Proteomes" id="UP000030647"/>
    </source>
</evidence>
<dbReference type="STRING" id="1231336.L248_2460"/>
<accession>U4TQ69</accession>
<dbReference type="EMBL" id="KI271622">
    <property type="protein sequence ID" value="ERL63672.1"/>
    <property type="molecule type" value="Genomic_DNA"/>
</dbReference>
<reference evidence="2" key="1">
    <citation type="journal article" date="2013" name="Genome Announc.">
        <title>Whole-Genome Sequencing of Lactobacillus shenzhenensis Strain LY-73T.</title>
        <authorList>
            <person name="Lin Z."/>
            <person name="Liu Z."/>
            <person name="Yang R."/>
            <person name="Zou Y."/>
            <person name="Wan D."/>
            <person name="Chen J."/>
            <person name="Guo M."/>
            <person name="Zhao J."/>
            <person name="Fang C."/>
            <person name="Yang R."/>
            <person name="Liu F."/>
        </authorList>
    </citation>
    <scope>NUCLEOTIDE SEQUENCE [LARGE SCALE GENOMIC DNA]</scope>
    <source>
        <strain evidence="2">LY-73</strain>
    </source>
</reference>
<dbReference type="eggNOG" id="ENOG5030AU6">
    <property type="taxonomic scope" value="Bacteria"/>
</dbReference>
<gene>
    <name evidence="1" type="ORF">L248_2460</name>
</gene>
<sequence>MEAIKMVNQQLSKGNNRLDLTGSIVGGEVKSRRTGHSISLTVPKAVKPKDGVVYTTFALPDGTLVYRPKAVNTDNPWLDGEYDHYDFEDALDDGLNYSNEQRVGKEL</sequence>
<proteinExistence type="predicted"/>
<organism evidence="1 2">
    <name type="scientific">Schleiferilactobacillus shenzhenensis LY-73</name>
    <dbReference type="NCBI Taxonomy" id="1231336"/>
    <lineage>
        <taxon>Bacteria</taxon>
        <taxon>Bacillati</taxon>
        <taxon>Bacillota</taxon>
        <taxon>Bacilli</taxon>
        <taxon>Lactobacillales</taxon>
        <taxon>Lactobacillaceae</taxon>
        <taxon>Schleiferilactobacillus</taxon>
    </lineage>
</organism>
<dbReference type="Proteomes" id="UP000030647">
    <property type="component" value="Unassembled WGS sequence"/>
</dbReference>
<keyword evidence="2" id="KW-1185">Reference proteome</keyword>